<evidence type="ECO:0000313" key="4">
    <source>
        <dbReference type="Proteomes" id="UP000642829"/>
    </source>
</evidence>
<protein>
    <recommendedName>
        <fullName evidence="2">SLA1 homology domain-containing protein</fullName>
    </recommendedName>
</protein>
<dbReference type="Pfam" id="PF03983">
    <property type="entry name" value="SHD1"/>
    <property type="match status" value="1"/>
</dbReference>
<dbReference type="AlphaFoldDB" id="A0A8J3GDZ4"/>
<evidence type="ECO:0000256" key="1">
    <source>
        <dbReference type="SAM" id="SignalP"/>
    </source>
</evidence>
<dbReference type="GO" id="GO:0030674">
    <property type="term" value="F:protein-macromolecule adaptor activity"/>
    <property type="evidence" value="ECO:0007669"/>
    <property type="project" value="InterPro"/>
</dbReference>
<dbReference type="GO" id="GO:0042802">
    <property type="term" value="F:identical protein binding"/>
    <property type="evidence" value="ECO:0007669"/>
    <property type="project" value="InterPro"/>
</dbReference>
<name>A0A8J3GDZ4_9BACT</name>
<proteinExistence type="predicted"/>
<dbReference type="EMBL" id="BMXG01000004">
    <property type="protein sequence ID" value="GHB95417.1"/>
    <property type="molecule type" value="Genomic_DNA"/>
</dbReference>
<feature type="signal peptide" evidence="1">
    <location>
        <begin position="1"/>
        <end position="19"/>
    </location>
</feature>
<evidence type="ECO:0000259" key="2">
    <source>
        <dbReference type="Pfam" id="PF03983"/>
    </source>
</evidence>
<reference evidence="3" key="2">
    <citation type="submission" date="2020-09" db="EMBL/GenBank/DDBJ databases">
        <authorList>
            <person name="Sun Q."/>
            <person name="Kim S."/>
        </authorList>
    </citation>
    <scope>NUCLEOTIDE SEQUENCE</scope>
    <source>
        <strain evidence="3">KCTC 12870</strain>
    </source>
</reference>
<feature type="chain" id="PRO_5035163799" description="SLA1 homology domain-containing protein" evidence="1">
    <location>
        <begin position="20"/>
        <end position="393"/>
    </location>
</feature>
<dbReference type="GO" id="GO:0008092">
    <property type="term" value="F:cytoskeletal protein binding"/>
    <property type="evidence" value="ECO:0007669"/>
    <property type="project" value="InterPro"/>
</dbReference>
<dbReference type="Proteomes" id="UP000642829">
    <property type="component" value="Unassembled WGS sequence"/>
</dbReference>
<dbReference type="InterPro" id="IPR007131">
    <property type="entry name" value="SHD1"/>
</dbReference>
<feature type="domain" description="SLA1 homology" evidence="2">
    <location>
        <begin position="19"/>
        <end position="74"/>
    </location>
</feature>
<evidence type="ECO:0000313" key="3">
    <source>
        <dbReference type="EMBL" id="GHB95417.1"/>
    </source>
</evidence>
<accession>A0A8J3GDZ4</accession>
<sequence length="393" mass="45186">MTRLCCIAWIILSAATLSATTRTWTDTKGRQVEAEFVEVDHDHVKIKRVPDGDVFSIPIALLSKNDQNFIRQQTIPPPSAQPANESSPPPFDGLVWPRRVDLPDDYEVEVVREDSQTGEYIYRTPHFEFHSDVKLARKVVREFGKIFEGTYAAMQAFPLEWKPQPGETHFTTRLFAMKESYLAAGGLPNSGGVYLPSKREIWTPLSSLGVKKSSSSFTLDDSDDYATLIHEITHQVHHDWLQLLPQWIVEGMAVYMESVPYDDGQFRFDKRDVEDFVYQRSGMRLQKGNPVPMVPVERLMTISHAEWNRNFEDEPELLSQYYLSAFLLLNYYLHFDGEGEGRCIYAYCRALESGVTPDDAQAFLLDGRTYAEIFAELVAAYKREDLEIVIWRY</sequence>
<dbReference type="Gene3D" id="2.30.30.700">
    <property type="entry name" value="SLA1 homology domain 1"/>
    <property type="match status" value="1"/>
</dbReference>
<dbReference type="GO" id="GO:0043130">
    <property type="term" value="F:ubiquitin binding"/>
    <property type="evidence" value="ECO:0007669"/>
    <property type="project" value="InterPro"/>
</dbReference>
<comment type="caution">
    <text evidence="3">The sequence shown here is derived from an EMBL/GenBank/DDBJ whole genome shotgun (WGS) entry which is preliminary data.</text>
</comment>
<dbReference type="RefSeq" id="WP_189512285.1">
    <property type="nucleotide sequence ID" value="NZ_BMXG01000004.1"/>
</dbReference>
<reference evidence="3" key="1">
    <citation type="journal article" date="2014" name="Int. J. Syst. Evol. Microbiol.">
        <title>Complete genome sequence of Corynebacterium casei LMG S-19264T (=DSM 44701T), isolated from a smear-ripened cheese.</title>
        <authorList>
            <consortium name="US DOE Joint Genome Institute (JGI-PGF)"/>
            <person name="Walter F."/>
            <person name="Albersmeier A."/>
            <person name="Kalinowski J."/>
            <person name="Ruckert C."/>
        </authorList>
    </citation>
    <scope>NUCLEOTIDE SEQUENCE</scope>
    <source>
        <strain evidence="3">KCTC 12870</strain>
    </source>
</reference>
<keyword evidence="4" id="KW-1185">Reference proteome</keyword>
<gene>
    <name evidence="3" type="ORF">GCM10007047_08960</name>
</gene>
<keyword evidence="1" id="KW-0732">Signal</keyword>
<organism evidence="3 4">
    <name type="scientific">Cerasicoccus arenae</name>
    <dbReference type="NCBI Taxonomy" id="424488"/>
    <lineage>
        <taxon>Bacteria</taxon>
        <taxon>Pseudomonadati</taxon>
        <taxon>Verrucomicrobiota</taxon>
        <taxon>Opitutia</taxon>
        <taxon>Puniceicoccales</taxon>
        <taxon>Cerasicoccaceae</taxon>
        <taxon>Cerasicoccus</taxon>
    </lineage>
</organism>